<dbReference type="PATRIC" id="fig|1430899.3.peg.237"/>
<accession>A0A0J8GJQ0</accession>
<feature type="compositionally biased region" description="Basic and acidic residues" evidence="1">
    <location>
        <begin position="28"/>
        <end position="100"/>
    </location>
</feature>
<evidence type="ECO:0000256" key="1">
    <source>
        <dbReference type="SAM" id="MobiDB-lite"/>
    </source>
</evidence>
<proteinExistence type="predicted"/>
<comment type="caution">
    <text evidence="3">The sequence shown here is derived from an EMBL/GenBank/DDBJ whole genome shotgun (WGS) entry which is preliminary data.</text>
</comment>
<keyword evidence="4" id="KW-1185">Reference proteome</keyword>
<dbReference type="OrthoDB" id="2360606at2"/>
<protein>
    <recommendedName>
        <fullName evidence="5">DUF4352 domain-containing protein</fullName>
    </recommendedName>
</protein>
<reference evidence="3 4" key="1">
    <citation type="journal article" date="2015" name="Genome Biol. Evol.">
        <title>Comparative Genomics of Listeria Sensu Lato: Genus-Wide Differences in Evolutionary Dynamics and the Progressive Gain of Complex, Potentially Pathogenicity-Related Traits through Lateral Gene Transfer.</title>
        <authorList>
            <person name="Chiara M."/>
            <person name="Caruso M."/>
            <person name="D'Erchia A.M."/>
            <person name="Manzari C."/>
            <person name="Fraccalvieri R."/>
            <person name="Goffredo E."/>
            <person name="Latorre L."/>
            <person name="Miccolupo A."/>
            <person name="Padalino I."/>
            <person name="Santagada G."/>
            <person name="Chiocco D."/>
            <person name="Pesole G."/>
            <person name="Horner D.S."/>
            <person name="Parisi A."/>
        </authorList>
    </citation>
    <scope>NUCLEOTIDE SEQUENCE [LARGE SCALE GENOMIC DNA]</scope>
    <source>
        <strain evidence="3 4">1991</strain>
    </source>
</reference>
<evidence type="ECO:0000313" key="4">
    <source>
        <dbReference type="Proteomes" id="UP000052258"/>
    </source>
</evidence>
<evidence type="ECO:0000313" key="3">
    <source>
        <dbReference type="EMBL" id="KMT61169.1"/>
    </source>
</evidence>
<keyword evidence="2" id="KW-0732">Signal</keyword>
<gene>
    <name evidence="3" type="ORF">X560_0236</name>
</gene>
<organism evidence="3 4">
    <name type="scientific">Listeria fleischmannii 1991</name>
    <dbReference type="NCBI Taxonomy" id="1430899"/>
    <lineage>
        <taxon>Bacteria</taxon>
        <taxon>Bacillati</taxon>
        <taxon>Bacillota</taxon>
        <taxon>Bacilli</taxon>
        <taxon>Bacillales</taxon>
        <taxon>Listeriaceae</taxon>
        <taxon>Listeria</taxon>
    </lineage>
</organism>
<sequence length="292" mass="31674">MKKWLVSLIIISIAVLAAACGADSANSDSDKAKTNDKQESTKKKESSKEEESKKEEAKSEPKDENANTTSENKEEKTETEKPASDEKQSQAEAPSKKATEPAKPAVKTIAGPQISKATFQTSNVLPVTGGQVENVSGNYNPSFIKDFNSLVIRVNQYKVERVQNPTKEIDVYSPESYMQNGGYVVTLDVSIFNETTKNIMYKAEEISLVGASKSTGGSLDNFVPSNYHLTGSTADSYVFSPGKTVEGYITYMMDDAKYEDFKAKPSIAVPSPSKFDASVPKNDAAISSLSLN</sequence>
<feature type="signal peptide" evidence="2">
    <location>
        <begin position="1"/>
        <end position="17"/>
    </location>
</feature>
<dbReference type="Gene3D" id="2.60.40.4170">
    <property type="match status" value="1"/>
</dbReference>
<feature type="chain" id="PRO_5038529898" description="DUF4352 domain-containing protein" evidence="2">
    <location>
        <begin position="18"/>
        <end position="292"/>
    </location>
</feature>
<dbReference type="Proteomes" id="UP000052258">
    <property type="component" value="Unassembled WGS sequence"/>
</dbReference>
<dbReference type="PROSITE" id="PS51257">
    <property type="entry name" value="PROKAR_LIPOPROTEIN"/>
    <property type="match status" value="1"/>
</dbReference>
<feature type="region of interest" description="Disordered" evidence="1">
    <location>
        <begin position="20"/>
        <end position="109"/>
    </location>
</feature>
<dbReference type="EMBL" id="AZHO01000004">
    <property type="protein sequence ID" value="KMT61169.1"/>
    <property type="molecule type" value="Genomic_DNA"/>
</dbReference>
<dbReference type="InterPro" id="IPR031888">
    <property type="entry name" value="DUF5068"/>
</dbReference>
<dbReference type="Pfam" id="PF16781">
    <property type="entry name" value="DUF5068"/>
    <property type="match status" value="1"/>
</dbReference>
<evidence type="ECO:0008006" key="5">
    <source>
        <dbReference type="Google" id="ProtNLM"/>
    </source>
</evidence>
<dbReference type="AlphaFoldDB" id="A0A0J8GJQ0"/>
<evidence type="ECO:0000256" key="2">
    <source>
        <dbReference type="SAM" id="SignalP"/>
    </source>
</evidence>
<name>A0A0J8GJQ0_9LIST</name>
<dbReference type="RefSeq" id="WP_007472754.1">
    <property type="nucleotide sequence ID" value="NZ_KQ130610.1"/>
</dbReference>